<dbReference type="Proteomes" id="UP001063350">
    <property type="component" value="Chromosome"/>
</dbReference>
<evidence type="ECO:0000313" key="2">
    <source>
        <dbReference type="Proteomes" id="UP001063350"/>
    </source>
</evidence>
<organism evidence="1 2">
    <name type="scientific">Desulfolithobacter dissulfuricans</name>
    <dbReference type="NCBI Taxonomy" id="2795293"/>
    <lineage>
        <taxon>Bacteria</taxon>
        <taxon>Pseudomonadati</taxon>
        <taxon>Thermodesulfobacteriota</taxon>
        <taxon>Desulfobulbia</taxon>
        <taxon>Desulfobulbales</taxon>
        <taxon>Desulfobulbaceae</taxon>
        <taxon>Desulfolithobacter</taxon>
    </lineage>
</organism>
<gene>
    <name evidence="1" type="ORF">GF1_26760</name>
</gene>
<protein>
    <submittedName>
        <fullName evidence="1">Uncharacterized protein</fullName>
    </submittedName>
</protein>
<proteinExistence type="predicted"/>
<dbReference type="KEGG" id="ddu:GF1_26760"/>
<accession>A0A915XJH4</accession>
<sequence>MLDVGHALMAVETFFLLDPSLFVELVVRIEHPVFAFVVALVADGRPGQIRIDAEEGPVGAGQGFIVATLKPQVMAGLAGDSAVREGVLGGILAFFSGLRVTPTGWV</sequence>
<reference evidence="1" key="1">
    <citation type="submission" date="2020-12" db="EMBL/GenBank/DDBJ databases">
        <title>Desulfobium dissulfuricans gen. nov., sp. nov., a novel mesophilic, sulfate-reducing bacterium isolated from a deep-sea hydrothermal vent.</title>
        <authorList>
            <person name="Hashimoto Y."/>
            <person name="Tame A."/>
            <person name="Sawayama S."/>
            <person name="Miyazaki J."/>
            <person name="Takai K."/>
            <person name="Nakagawa S."/>
        </authorList>
    </citation>
    <scope>NUCLEOTIDE SEQUENCE</scope>
    <source>
        <strain evidence="1">GF1</strain>
    </source>
</reference>
<dbReference type="AlphaFoldDB" id="A0A915XJH4"/>
<name>A0A915XJH4_9BACT</name>
<keyword evidence="2" id="KW-1185">Reference proteome</keyword>
<dbReference type="EMBL" id="AP024233">
    <property type="protein sequence ID" value="BCO10300.1"/>
    <property type="molecule type" value="Genomic_DNA"/>
</dbReference>
<evidence type="ECO:0000313" key="1">
    <source>
        <dbReference type="EMBL" id="BCO10300.1"/>
    </source>
</evidence>